<keyword evidence="4" id="KW-0645">Protease</keyword>
<dbReference type="SUPFAM" id="SSF55486">
    <property type="entry name" value="Metalloproteases ('zincins'), catalytic domain"/>
    <property type="match status" value="1"/>
</dbReference>
<evidence type="ECO:0000313" key="12">
    <source>
        <dbReference type="EnsemblMetazoa" id="MDOA014363-PA"/>
    </source>
</evidence>
<dbReference type="PANTHER" id="PTHR11733:SF238">
    <property type="entry name" value="FI07649P-RELATED"/>
    <property type="match status" value="1"/>
</dbReference>
<evidence type="ECO:0000256" key="4">
    <source>
        <dbReference type="ARBA" id="ARBA00022670"/>
    </source>
</evidence>
<dbReference type="GO" id="GO:0005886">
    <property type="term" value="C:plasma membrane"/>
    <property type="evidence" value="ECO:0007669"/>
    <property type="project" value="UniProtKB-SubCell"/>
</dbReference>
<dbReference type="VEuPathDB" id="VectorBase:MDOMA2_007751"/>
<evidence type="ECO:0000256" key="6">
    <source>
        <dbReference type="ARBA" id="ARBA00022801"/>
    </source>
</evidence>
<feature type="domain" description="Peptidase M13 C-terminal" evidence="10">
    <location>
        <begin position="475"/>
        <end position="680"/>
    </location>
</feature>
<dbReference type="eggNOG" id="KOG3624">
    <property type="taxonomic scope" value="Eukaryota"/>
</dbReference>
<dbReference type="CDD" id="cd08662">
    <property type="entry name" value="M13"/>
    <property type="match status" value="1"/>
</dbReference>
<sequence length="681" mass="79291">MELRFISPYLLLILCVWRIHSSPVIKDAAERQAKVEELQKYFNKSVDPCEDFYDYVCGNYATYHPATLDEPGTGMLETLQSRLDEKIKTILESDNKDETDADKKVKRFYRSCLQVADLKDKYPAKLKEIIKEFGEMPALVGEDKWKESDFDWLEVVAKIVHQYGLSILVKFEFSTDFVNNTLNRMYVSEQDFDLPRELYVGEKGDVIAERIPPAYAGRLSEFLGIEEDVALKTATEFLKFERSLAQAMFDQHAGDKLSETYVLHSLDEAQEKFAPQFDVKRFVELAVGTLPNLKIYTDDDYLANMFEAIKTTPPKVLANYIFYRLANGFIMDIPETKEELEETCLTRMKKYFYKNFDNMVYRKYNSRETEQGVQDMWSHIKAAFQKQLQSSHLNWLSEETRQYALEKLKKMRLDIISFKDTNFSEIMDPLDFKAEDYLGNLQKILSAQAIYDRRHLGEMARENDYGETLSTTPSYIYVENAIKVPVAMLQPSYAWSASFPNAFNFGVLGSLLSHELIHGFDGEGRTFDAIGNHRKWWDENSNKLFKKRSECLIHQYKDFVYGGQHLSEMPNQDENIADNSGVRLAYNAYLNWYDNTAEGDRKLENFSGMDFNYRQLFFTSYGYLWCSDFYSKLRTTLMAIDIHVPDKFRVLGPLSNFEEFAKEFNCPVGSKMNPAKKCEIY</sequence>
<evidence type="ECO:0008006" key="13">
    <source>
        <dbReference type="Google" id="ProtNLM"/>
    </source>
</evidence>
<dbReference type="OrthoDB" id="6475849at2759"/>
<keyword evidence="5" id="KW-0479">Metal-binding</keyword>
<feature type="signal peptide" evidence="9">
    <location>
        <begin position="1"/>
        <end position="21"/>
    </location>
</feature>
<dbReference type="RefSeq" id="XP_005183445.2">
    <property type="nucleotide sequence ID" value="XM_005183388.4"/>
</dbReference>
<dbReference type="EnsemblMetazoa" id="MDOA014363-RA">
    <property type="protein sequence ID" value="MDOA014363-PA"/>
    <property type="gene ID" value="MDOA014363"/>
</dbReference>
<dbReference type="Gene3D" id="3.40.390.10">
    <property type="entry name" value="Collagenase (Catalytic Domain)"/>
    <property type="match status" value="1"/>
</dbReference>
<evidence type="ECO:0000256" key="7">
    <source>
        <dbReference type="ARBA" id="ARBA00022833"/>
    </source>
</evidence>
<protein>
    <recommendedName>
        <fullName evidence="13">Peptidase family M13</fullName>
    </recommendedName>
</protein>
<dbReference type="Pfam" id="PF01431">
    <property type="entry name" value="Peptidase_M13"/>
    <property type="match status" value="1"/>
</dbReference>
<dbReference type="InterPro" id="IPR018497">
    <property type="entry name" value="Peptidase_M13_C"/>
</dbReference>
<dbReference type="VEuPathDB" id="VectorBase:MDOA014363"/>
<organism evidence="12">
    <name type="scientific">Musca domestica</name>
    <name type="common">House fly</name>
    <dbReference type="NCBI Taxonomy" id="7370"/>
    <lineage>
        <taxon>Eukaryota</taxon>
        <taxon>Metazoa</taxon>
        <taxon>Ecdysozoa</taxon>
        <taxon>Arthropoda</taxon>
        <taxon>Hexapoda</taxon>
        <taxon>Insecta</taxon>
        <taxon>Pterygota</taxon>
        <taxon>Neoptera</taxon>
        <taxon>Endopterygota</taxon>
        <taxon>Diptera</taxon>
        <taxon>Brachycera</taxon>
        <taxon>Muscomorpha</taxon>
        <taxon>Muscoidea</taxon>
        <taxon>Muscidae</taxon>
        <taxon>Musca</taxon>
    </lineage>
</organism>
<evidence type="ECO:0000256" key="8">
    <source>
        <dbReference type="ARBA" id="ARBA00023049"/>
    </source>
</evidence>
<reference evidence="12" key="1">
    <citation type="submission" date="2020-05" db="UniProtKB">
        <authorList>
            <consortium name="EnsemblMetazoa"/>
        </authorList>
    </citation>
    <scope>IDENTIFICATION</scope>
    <source>
        <strain evidence="12">Aabys</strain>
    </source>
</reference>
<feature type="domain" description="Peptidase M13 N-terminal" evidence="11">
    <location>
        <begin position="48"/>
        <end position="415"/>
    </location>
</feature>
<keyword evidence="6" id="KW-0378">Hydrolase</keyword>
<dbReference type="InterPro" id="IPR024079">
    <property type="entry name" value="MetalloPept_cat_dom_sf"/>
</dbReference>
<dbReference type="Gene3D" id="1.10.1380.10">
    <property type="entry name" value="Neutral endopeptidase , domain2"/>
    <property type="match status" value="1"/>
</dbReference>
<dbReference type="InterPro" id="IPR042089">
    <property type="entry name" value="Peptidase_M13_dom_2"/>
</dbReference>
<evidence type="ECO:0000256" key="1">
    <source>
        <dbReference type="ARBA" id="ARBA00001947"/>
    </source>
</evidence>
<keyword evidence="8" id="KW-0482">Metalloprotease</keyword>
<comment type="similarity">
    <text evidence="3">Belongs to the peptidase M13 family.</text>
</comment>
<evidence type="ECO:0000256" key="3">
    <source>
        <dbReference type="ARBA" id="ARBA00007357"/>
    </source>
</evidence>
<dbReference type="AlphaFoldDB" id="A0A1I8NEI0"/>
<dbReference type="InterPro" id="IPR008753">
    <property type="entry name" value="Peptidase_M13_N"/>
</dbReference>
<evidence type="ECO:0000259" key="10">
    <source>
        <dbReference type="Pfam" id="PF01431"/>
    </source>
</evidence>
<evidence type="ECO:0000256" key="2">
    <source>
        <dbReference type="ARBA" id="ARBA00004401"/>
    </source>
</evidence>
<dbReference type="GO" id="GO:0016485">
    <property type="term" value="P:protein processing"/>
    <property type="evidence" value="ECO:0007669"/>
    <property type="project" value="TreeGrafter"/>
</dbReference>
<gene>
    <name evidence="12" type="primary">101890832</name>
</gene>
<dbReference type="PRINTS" id="PR00786">
    <property type="entry name" value="NEPRILYSIN"/>
</dbReference>
<dbReference type="PROSITE" id="PS51885">
    <property type="entry name" value="NEPRILYSIN"/>
    <property type="match status" value="1"/>
</dbReference>
<evidence type="ECO:0000259" key="11">
    <source>
        <dbReference type="Pfam" id="PF05649"/>
    </source>
</evidence>
<feature type="chain" id="PRO_5044561673" description="Peptidase family M13" evidence="9">
    <location>
        <begin position="22"/>
        <end position="681"/>
    </location>
</feature>
<keyword evidence="7" id="KW-0862">Zinc</keyword>
<dbReference type="InterPro" id="IPR000718">
    <property type="entry name" value="Peptidase_M13"/>
</dbReference>
<keyword evidence="9" id="KW-0732">Signal</keyword>
<comment type="subcellular location">
    <subcellularLocation>
        <location evidence="2">Cell membrane</location>
        <topology evidence="2">Single-pass type II membrane protein</topology>
    </subcellularLocation>
</comment>
<dbReference type="GO" id="GO:0004222">
    <property type="term" value="F:metalloendopeptidase activity"/>
    <property type="evidence" value="ECO:0007669"/>
    <property type="project" value="InterPro"/>
</dbReference>
<comment type="cofactor">
    <cofactor evidence="1">
        <name>Zn(2+)</name>
        <dbReference type="ChEBI" id="CHEBI:29105"/>
    </cofactor>
</comment>
<evidence type="ECO:0000256" key="5">
    <source>
        <dbReference type="ARBA" id="ARBA00022723"/>
    </source>
</evidence>
<dbReference type="KEGG" id="mde:101890832"/>
<evidence type="ECO:0000256" key="9">
    <source>
        <dbReference type="SAM" id="SignalP"/>
    </source>
</evidence>
<proteinExistence type="inferred from homology"/>
<dbReference type="Pfam" id="PF05649">
    <property type="entry name" value="Peptidase_M13_N"/>
    <property type="match status" value="1"/>
</dbReference>
<dbReference type="PANTHER" id="PTHR11733">
    <property type="entry name" value="ZINC METALLOPROTEASE FAMILY M13 NEPRILYSIN-RELATED"/>
    <property type="match status" value="1"/>
</dbReference>
<dbReference type="GO" id="GO:0046872">
    <property type="term" value="F:metal ion binding"/>
    <property type="evidence" value="ECO:0007669"/>
    <property type="project" value="UniProtKB-KW"/>
</dbReference>
<name>A0A1I8NEI0_MUSDO</name>
<accession>A0A1I8NEI0</accession>